<comment type="caution">
    <text evidence="2">The sequence shown here is derived from an EMBL/GenBank/DDBJ whole genome shotgun (WGS) entry which is preliminary data.</text>
</comment>
<proteinExistence type="predicted"/>
<evidence type="ECO:0000313" key="3">
    <source>
        <dbReference type="Proteomes" id="UP001432027"/>
    </source>
</evidence>
<evidence type="ECO:0000313" key="2">
    <source>
        <dbReference type="EMBL" id="GMT04256.1"/>
    </source>
</evidence>
<dbReference type="Proteomes" id="UP001432027">
    <property type="component" value="Unassembled WGS sequence"/>
</dbReference>
<protein>
    <submittedName>
        <fullName evidence="2">Uncharacterized protein</fullName>
    </submittedName>
</protein>
<dbReference type="AlphaFoldDB" id="A0AAV5UBH3"/>
<reference evidence="2" key="1">
    <citation type="submission" date="2023-10" db="EMBL/GenBank/DDBJ databases">
        <title>Genome assembly of Pristionchus species.</title>
        <authorList>
            <person name="Yoshida K."/>
            <person name="Sommer R.J."/>
        </authorList>
    </citation>
    <scope>NUCLEOTIDE SEQUENCE</scope>
    <source>
        <strain evidence="2">RS0144</strain>
    </source>
</reference>
<dbReference type="EMBL" id="BTSX01000006">
    <property type="protein sequence ID" value="GMT04256.1"/>
    <property type="molecule type" value="Genomic_DNA"/>
</dbReference>
<keyword evidence="3" id="KW-1185">Reference proteome</keyword>
<sequence>QGQYSGMDDFEDIAADLTWITNFKGWSELMGVMVDQTPDIKAIVDKAIVEPTRAYLIGDQDNVSASLREPTRHSTPLSHMRETGEEQSPENKMHMWGAS</sequence>
<organism evidence="2 3">
    <name type="scientific">Pristionchus entomophagus</name>
    <dbReference type="NCBI Taxonomy" id="358040"/>
    <lineage>
        <taxon>Eukaryota</taxon>
        <taxon>Metazoa</taxon>
        <taxon>Ecdysozoa</taxon>
        <taxon>Nematoda</taxon>
        <taxon>Chromadorea</taxon>
        <taxon>Rhabditida</taxon>
        <taxon>Rhabditina</taxon>
        <taxon>Diplogasteromorpha</taxon>
        <taxon>Diplogasteroidea</taxon>
        <taxon>Neodiplogasteridae</taxon>
        <taxon>Pristionchus</taxon>
    </lineage>
</organism>
<evidence type="ECO:0000256" key="1">
    <source>
        <dbReference type="SAM" id="MobiDB-lite"/>
    </source>
</evidence>
<accession>A0AAV5UBH3</accession>
<gene>
    <name evidence="2" type="ORF">PENTCL1PPCAC_26430</name>
</gene>
<feature type="region of interest" description="Disordered" evidence="1">
    <location>
        <begin position="64"/>
        <end position="99"/>
    </location>
</feature>
<feature type="compositionally biased region" description="Basic and acidic residues" evidence="1">
    <location>
        <begin position="79"/>
        <end position="93"/>
    </location>
</feature>
<feature type="non-terminal residue" evidence="2">
    <location>
        <position position="1"/>
    </location>
</feature>
<name>A0AAV5UBH3_9BILA</name>